<keyword evidence="8" id="KW-1185">Reference proteome</keyword>
<dbReference type="PANTHER" id="PTHR12702:SF2">
    <property type="entry name" value="EXOCYST COMPLEX COMPONENT 6"/>
    <property type="match status" value="1"/>
</dbReference>
<dbReference type="InterPro" id="IPR046361">
    <property type="entry name" value="EXOC6/Sec15_C"/>
</dbReference>
<dbReference type="AlphaFoldDB" id="A0A8C1DWY2"/>
<dbReference type="Pfam" id="PF04091">
    <property type="entry name" value="Sec15_C"/>
    <property type="match status" value="1"/>
</dbReference>
<feature type="domain" description="Exocyst complex component EXOC6/Sec15 N-terminal" evidence="6">
    <location>
        <begin position="55"/>
        <end position="228"/>
    </location>
</feature>
<reference evidence="7" key="2">
    <citation type="submission" date="2025-09" db="UniProtKB">
        <authorList>
            <consortium name="Ensembl"/>
        </authorList>
    </citation>
    <scope>IDENTIFICATION</scope>
</reference>
<dbReference type="InterPro" id="IPR042044">
    <property type="entry name" value="EXOC6PINT-1/Sec15/Tip20_C_dom2"/>
</dbReference>
<evidence type="ECO:0000256" key="3">
    <source>
        <dbReference type="ARBA" id="ARBA00022483"/>
    </source>
</evidence>
<dbReference type="FunFam" id="1.10.357.30:FF:000001">
    <property type="entry name" value="Exocyst complex component"/>
    <property type="match status" value="1"/>
</dbReference>
<evidence type="ECO:0000259" key="6">
    <source>
        <dbReference type="Pfam" id="PF20651"/>
    </source>
</evidence>
<dbReference type="Ensembl" id="ENSCCRT00000074508.2">
    <property type="protein sequence ID" value="ENSCCRP00000068756.2"/>
    <property type="gene ID" value="ENSCCRG00000035051.2"/>
</dbReference>
<keyword evidence="3 4" id="KW-0268">Exocytosis</keyword>
<evidence type="ECO:0000313" key="7">
    <source>
        <dbReference type="Ensembl" id="ENSCCRP00000068756.2"/>
    </source>
</evidence>
<comment type="function">
    <text evidence="4">Component of the exocyst complex involved in the docking of exocytic vesicles with fusion sites on the plasma membrane.</text>
</comment>
<comment type="similarity">
    <text evidence="1 4">Belongs to the SEC15 family.</text>
</comment>
<dbReference type="Proteomes" id="UP001108240">
    <property type="component" value="Unplaced"/>
</dbReference>
<dbReference type="GO" id="GO:0006893">
    <property type="term" value="P:Golgi to plasma membrane transport"/>
    <property type="evidence" value="ECO:0007669"/>
    <property type="project" value="TreeGrafter"/>
</dbReference>
<keyword evidence="2 4" id="KW-0813">Transport</keyword>
<dbReference type="Pfam" id="PF20651">
    <property type="entry name" value="EXOC6_Sec15_N"/>
    <property type="match status" value="1"/>
</dbReference>
<dbReference type="PANTHER" id="PTHR12702">
    <property type="entry name" value="SEC15"/>
    <property type="match status" value="1"/>
</dbReference>
<name>A0A8C1DWY2_CYPCA</name>
<dbReference type="GO" id="GO:0000145">
    <property type="term" value="C:exocyst"/>
    <property type="evidence" value="ECO:0007669"/>
    <property type="project" value="UniProtKB-UniRule"/>
</dbReference>
<evidence type="ECO:0000256" key="2">
    <source>
        <dbReference type="ARBA" id="ARBA00022448"/>
    </source>
</evidence>
<dbReference type="Gene3D" id="1.20.58.670">
    <property type="entry name" value="Dsl1p vesicle tethering complex, Tip20p subunit, domain D"/>
    <property type="match status" value="1"/>
</dbReference>
<proteinExistence type="inferred from homology"/>
<dbReference type="GO" id="GO:0005886">
    <property type="term" value="C:plasma membrane"/>
    <property type="evidence" value="ECO:0007669"/>
    <property type="project" value="UniProtKB-ARBA"/>
</dbReference>
<dbReference type="Gene3D" id="1.10.357.30">
    <property type="entry name" value="Exocyst complex subunit Sec15 C-terminal domain, N-terminal subdomain"/>
    <property type="match status" value="1"/>
</dbReference>
<evidence type="ECO:0000259" key="5">
    <source>
        <dbReference type="Pfam" id="PF04091"/>
    </source>
</evidence>
<dbReference type="InterPro" id="IPR042045">
    <property type="entry name" value="EXOC6/Sec15_C_dom1"/>
</dbReference>
<dbReference type="GO" id="GO:0090522">
    <property type="term" value="P:vesicle tethering involved in exocytosis"/>
    <property type="evidence" value="ECO:0007669"/>
    <property type="project" value="UniProtKB-UniRule"/>
</dbReference>
<accession>A0A8C1DWY2</accession>
<evidence type="ECO:0000256" key="4">
    <source>
        <dbReference type="PIRNR" id="PIRNR025007"/>
    </source>
</evidence>
<dbReference type="FunFam" id="1.20.58.670:FF:000001">
    <property type="entry name" value="Exocyst complex component"/>
    <property type="match status" value="1"/>
</dbReference>
<sequence length="788" mass="91310">LELLANMAESESLETVTEHERILQEIESTDTACVGPTLRSVYDDQPNAHKRFMEKLDARIRNHDREIEKMCNFHHQGFVDAITELLKVRADAEKLMVQRTVVGFTLFDLPLCKVTAQTEEVIRCRIQQRNMATTVEKLQLCIPGEMMRTGKLMTDMILFLFRYYSALKTMEQLENIYIPRVSQYRFCQIMAETLPKLREEIKEISMSDLKDFLESIRKHSDKIGETAMRQVGFCFVLNVAVSKPRNVLLTFVGFLFKVLTAQDLVDFSPVYRCLHIYTVLGDRETFENYYRKQRKKQARLVLQPQSNMHETVEGYRKYFNQIVGFFVVEDHILHATQGLVTRAFTDELWNMALSKIIAVLRTHSSYCSDPDLVLELKNLIVIFADTLQGYGFPVNRLFDLLFEVRDQYNETLLKKWALVFRDIFEQDNYSPIPVENEEEYKSVVSRFPFHDAEIEKQQFPKKLPMSQSVPQIYAQVKEFIYASLKFSESLHRSSTEIDDMLRKSTNLLLTRTLSSCLQNLIKKPHIGLTELVQIIINTTHLEHACKYLEDFITNITNVSPETVHTTRLYGLSTFKDARHAAEGEIYTKLNQKIDEFIQLADYEWGMSESDGRASGYLMDLINFLRSTFQVFTHLPGKVAQTACMSACKHLATSLMQMLLDTELKQISMGAIQQFNLDVMQCELFASSEPVPGFQGDTLQLAFIDLRQLLDLFMVWDWSTYLADYGQPTSKYLRVNPSTALALLEKMKDTSKKNNIFSQFRKNDRDKQKLIETVVKQLRSLVNGMSQHS</sequence>
<dbReference type="GeneTree" id="ENSGT00390000005739"/>
<organism evidence="7 8">
    <name type="scientific">Cyprinus carpio carpio</name>
    <dbReference type="NCBI Taxonomy" id="630221"/>
    <lineage>
        <taxon>Eukaryota</taxon>
        <taxon>Metazoa</taxon>
        <taxon>Chordata</taxon>
        <taxon>Craniata</taxon>
        <taxon>Vertebrata</taxon>
        <taxon>Euteleostomi</taxon>
        <taxon>Actinopterygii</taxon>
        <taxon>Neopterygii</taxon>
        <taxon>Teleostei</taxon>
        <taxon>Ostariophysi</taxon>
        <taxon>Cypriniformes</taxon>
        <taxon>Cyprinidae</taxon>
        <taxon>Cyprininae</taxon>
        <taxon>Cyprinus</taxon>
    </lineage>
</organism>
<evidence type="ECO:0000256" key="1">
    <source>
        <dbReference type="ARBA" id="ARBA00007944"/>
    </source>
</evidence>
<reference evidence="7" key="1">
    <citation type="submission" date="2025-08" db="UniProtKB">
        <authorList>
            <consortium name="Ensembl"/>
        </authorList>
    </citation>
    <scope>IDENTIFICATION</scope>
</reference>
<dbReference type="InterPro" id="IPR048359">
    <property type="entry name" value="EXOC6_Sec15_N"/>
</dbReference>
<dbReference type="PIRSF" id="PIRSF025007">
    <property type="entry name" value="Sec15"/>
    <property type="match status" value="1"/>
</dbReference>
<dbReference type="InterPro" id="IPR007225">
    <property type="entry name" value="EXOC6/Sec15"/>
</dbReference>
<dbReference type="GO" id="GO:0006886">
    <property type="term" value="P:intracellular protein transport"/>
    <property type="evidence" value="ECO:0007669"/>
    <property type="project" value="InterPro"/>
</dbReference>
<feature type="domain" description="Exocyst complex subunit EXOC6/Sec15 C-terminal" evidence="5">
    <location>
        <begin position="397"/>
        <end position="745"/>
    </location>
</feature>
<protein>
    <recommendedName>
        <fullName evidence="4">Exocyst complex component</fullName>
    </recommendedName>
</protein>
<evidence type="ECO:0000313" key="8">
    <source>
        <dbReference type="Proteomes" id="UP001108240"/>
    </source>
</evidence>